<dbReference type="CDD" id="cd08254">
    <property type="entry name" value="hydroxyacyl_CoA_DH"/>
    <property type="match status" value="1"/>
</dbReference>
<dbReference type="InterPro" id="IPR020843">
    <property type="entry name" value="ER"/>
</dbReference>
<proteinExistence type="inferred from homology"/>
<dbReference type="Gene3D" id="3.40.50.720">
    <property type="entry name" value="NAD(P)-binding Rossmann-like Domain"/>
    <property type="match status" value="1"/>
</dbReference>
<dbReference type="GO" id="GO:0016491">
    <property type="term" value="F:oxidoreductase activity"/>
    <property type="evidence" value="ECO:0007669"/>
    <property type="project" value="UniProtKB-KW"/>
</dbReference>
<dbReference type="InterPro" id="IPR036291">
    <property type="entry name" value="NAD(P)-bd_dom_sf"/>
</dbReference>
<evidence type="ECO:0000256" key="2">
    <source>
        <dbReference type="ARBA" id="ARBA00022833"/>
    </source>
</evidence>
<dbReference type="PANTHER" id="PTHR43401">
    <property type="entry name" value="L-THREONINE 3-DEHYDROGENASE"/>
    <property type="match status" value="1"/>
</dbReference>
<comment type="similarity">
    <text evidence="4">Belongs to the zinc-containing alcohol dehydrogenase family.</text>
</comment>
<dbReference type="Pfam" id="PF08240">
    <property type="entry name" value="ADH_N"/>
    <property type="match status" value="1"/>
</dbReference>
<dbReference type="InterPro" id="IPR050129">
    <property type="entry name" value="Zn_alcohol_dh"/>
</dbReference>
<dbReference type="SUPFAM" id="SSF50129">
    <property type="entry name" value="GroES-like"/>
    <property type="match status" value="1"/>
</dbReference>
<dbReference type="Gene3D" id="3.90.180.10">
    <property type="entry name" value="Medium-chain alcohol dehydrogenases, catalytic domain"/>
    <property type="match status" value="1"/>
</dbReference>
<dbReference type="Proteomes" id="UP000315525">
    <property type="component" value="Unassembled WGS sequence"/>
</dbReference>
<keyword evidence="3" id="KW-0560">Oxidoreductase</keyword>
<accession>A0A523UY72</accession>
<dbReference type="InterPro" id="IPR011032">
    <property type="entry name" value="GroES-like_sf"/>
</dbReference>
<dbReference type="EMBL" id="SOJN01000020">
    <property type="protein sequence ID" value="TET47467.1"/>
    <property type="molecule type" value="Genomic_DNA"/>
</dbReference>
<comment type="cofactor">
    <cofactor evidence="4">
        <name>Zn(2+)</name>
        <dbReference type="ChEBI" id="CHEBI:29105"/>
    </cofactor>
</comment>
<keyword evidence="2 4" id="KW-0862">Zinc</keyword>
<dbReference type="GO" id="GO:0008270">
    <property type="term" value="F:zinc ion binding"/>
    <property type="evidence" value="ECO:0007669"/>
    <property type="project" value="InterPro"/>
</dbReference>
<dbReference type="SUPFAM" id="SSF51735">
    <property type="entry name" value="NAD(P)-binding Rossmann-fold domains"/>
    <property type="match status" value="1"/>
</dbReference>
<evidence type="ECO:0000256" key="4">
    <source>
        <dbReference type="RuleBase" id="RU361277"/>
    </source>
</evidence>
<dbReference type="PROSITE" id="PS00059">
    <property type="entry name" value="ADH_ZINC"/>
    <property type="match status" value="1"/>
</dbReference>
<dbReference type="AlphaFoldDB" id="A0A523UY72"/>
<sequence length="342" mass="37410">MKAAVFHGPKQPLKIEDVDKPEPKPNEIVVKVAACGVCMTDLHYIDHGVPTFKKPPMILGHEPSGIVDKAGDDVKTFKPGDRVIIPPVFSCGYCKNCREGRENICENMQMMGNNFDGAYAEYVAVNSKDCINLPEDLPLEESAVIADALSTPYHAVKNRGRVRPGDWVAVFGCGGVGINTVQFAAAAGAQVVAIDIADKKLELAKKLGARFTMNPSLMEPKQFGKELRSITQGGPEIAFEVIGNKSVMELAYRCVRTGGRLVLVGYTHEDIALNAGRMMFREMEVLGSLGCRPVDYPKIIGMIQTGKIQLKPVVTHKLPLEKINDAFDLMRRGESLRTIVMP</sequence>
<evidence type="ECO:0000256" key="3">
    <source>
        <dbReference type="ARBA" id="ARBA00023002"/>
    </source>
</evidence>
<evidence type="ECO:0000313" key="7">
    <source>
        <dbReference type="Proteomes" id="UP000315525"/>
    </source>
</evidence>
<keyword evidence="1 4" id="KW-0479">Metal-binding</keyword>
<dbReference type="Pfam" id="PF00107">
    <property type="entry name" value="ADH_zinc_N"/>
    <property type="match status" value="1"/>
</dbReference>
<evidence type="ECO:0000256" key="1">
    <source>
        <dbReference type="ARBA" id="ARBA00022723"/>
    </source>
</evidence>
<evidence type="ECO:0000313" key="6">
    <source>
        <dbReference type="EMBL" id="TET47467.1"/>
    </source>
</evidence>
<gene>
    <name evidence="6" type="ORF">E3J62_01450</name>
</gene>
<protein>
    <recommendedName>
        <fullName evidence="5">Enoyl reductase (ER) domain-containing protein</fullName>
    </recommendedName>
</protein>
<dbReference type="PANTHER" id="PTHR43401:SF2">
    <property type="entry name" value="L-THREONINE 3-DEHYDROGENASE"/>
    <property type="match status" value="1"/>
</dbReference>
<feature type="domain" description="Enoyl reductase (ER)" evidence="5">
    <location>
        <begin position="8"/>
        <end position="341"/>
    </location>
</feature>
<evidence type="ECO:0000259" key="5">
    <source>
        <dbReference type="SMART" id="SM00829"/>
    </source>
</evidence>
<dbReference type="SMART" id="SM00829">
    <property type="entry name" value="PKS_ER"/>
    <property type="match status" value="1"/>
</dbReference>
<organism evidence="6 7">
    <name type="scientific">candidate division TA06 bacterium</name>
    <dbReference type="NCBI Taxonomy" id="2250710"/>
    <lineage>
        <taxon>Bacteria</taxon>
        <taxon>Bacteria division TA06</taxon>
    </lineage>
</organism>
<dbReference type="InterPro" id="IPR013154">
    <property type="entry name" value="ADH-like_N"/>
</dbReference>
<comment type="caution">
    <text evidence="6">The sequence shown here is derived from an EMBL/GenBank/DDBJ whole genome shotgun (WGS) entry which is preliminary data.</text>
</comment>
<dbReference type="InterPro" id="IPR002328">
    <property type="entry name" value="ADH_Zn_CS"/>
</dbReference>
<reference evidence="6 7" key="1">
    <citation type="submission" date="2019-03" db="EMBL/GenBank/DDBJ databases">
        <title>Metabolic potential of uncultured bacteria and archaea associated with petroleum seepage in deep-sea sediments.</title>
        <authorList>
            <person name="Dong X."/>
            <person name="Hubert C."/>
        </authorList>
    </citation>
    <scope>NUCLEOTIDE SEQUENCE [LARGE SCALE GENOMIC DNA]</scope>
    <source>
        <strain evidence="6">E44_bin18</strain>
    </source>
</reference>
<name>A0A523UY72_UNCT6</name>
<dbReference type="InterPro" id="IPR013149">
    <property type="entry name" value="ADH-like_C"/>
</dbReference>